<dbReference type="EMBL" id="AFZZ01000197">
    <property type="protein sequence ID" value="EHJ37811.1"/>
    <property type="molecule type" value="Genomic_DNA"/>
</dbReference>
<feature type="coiled-coil region" evidence="1">
    <location>
        <begin position="28"/>
        <end position="58"/>
    </location>
</feature>
<dbReference type="AlphaFoldDB" id="G6B085"/>
<gene>
    <name evidence="2" type="ORF">HMPREF0673_02302</name>
</gene>
<evidence type="ECO:0000313" key="3">
    <source>
        <dbReference type="Proteomes" id="UP000004407"/>
    </source>
</evidence>
<dbReference type="Proteomes" id="UP000004407">
    <property type="component" value="Unassembled WGS sequence"/>
</dbReference>
<name>G6B085_9BACT</name>
<dbReference type="GeneID" id="78338437"/>
<dbReference type="RefSeq" id="WP_007901734.1">
    <property type="nucleotide sequence ID" value="NZ_JH379450.1"/>
</dbReference>
<comment type="caution">
    <text evidence="2">The sequence shown here is derived from an EMBL/GenBank/DDBJ whole genome shotgun (WGS) entry which is preliminary data.</text>
</comment>
<feature type="coiled-coil region" evidence="1">
    <location>
        <begin position="96"/>
        <end position="123"/>
    </location>
</feature>
<evidence type="ECO:0000256" key="1">
    <source>
        <dbReference type="SAM" id="Coils"/>
    </source>
</evidence>
<accession>G6B085</accession>
<reference evidence="2 3" key="1">
    <citation type="submission" date="2011-08" db="EMBL/GenBank/DDBJ databases">
        <authorList>
            <person name="Weinstock G."/>
            <person name="Sodergren E."/>
            <person name="Clifton S."/>
            <person name="Fulton L."/>
            <person name="Fulton B."/>
            <person name="Courtney L."/>
            <person name="Fronick C."/>
            <person name="Harrison M."/>
            <person name="Strong C."/>
            <person name="Farmer C."/>
            <person name="Delahaunty K."/>
            <person name="Markovic C."/>
            <person name="Hall O."/>
            <person name="Minx P."/>
            <person name="Tomlinson C."/>
            <person name="Mitreva M."/>
            <person name="Hou S."/>
            <person name="Chen J."/>
            <person name="Wollam A."/>
            <person name="Pepin K.H."/>
            <person name="Johnson M."/>
            <person name="Bhonagiri V."/>
            <person name="Zhang X."/>
            <person name="Suruliraj S."/>
            <person name="Warren W."/>
            <person name="Chinwalla A."/>
            <person name="Mardis E.R."/>
            <person name="Wilson R.K."/>
        </authorList>
    </citation>
    <scope>NUCLEOTIDE SEQUENCE [LARGE SCALE GENOMIC DNA]</scope>
    <source>
        <strain evidence="2 3">DSM 18206</strain>
    </source>
</reference>
<sequence length="170" mass="20028">MLGILIFSWIVSVLLVLLAERNNGYSSSLSHDEKIKRMREKRRKLEQEMAARAAKRKEEHRIWMELMGFAKEEKKKKLIKTNYNIVFFRSYINNILIMKRLEMKELRAKIKSLAERNRLATTDEERATVAAEMNTLRSENEQAFTEALEALIKTTADDVQELHCRNIKNN</sequence>
<dbReference type="PATRIC" id="fig|1002367.3.peg.1858"/>
<organism evidence="2 3">
    <name type="scientific">Leyella stercorea DSM 18206</name>
    <dbReference type="NCBI Taxonomy" id="1002367"/>
    <lineage>
        <taxon>Bacteria</taxon>
        <taxon>Pseudomonadati</taxon>
        <taxon>Bacteroidota</taxon>
        <taxon>Bacteroidia</taxon>
        <taxon>Bacteroidales</taxon>
        <taxon>Prevotellaceae</taxon>
        <taxon>Leyella</taxon>
    </lineage>
</organism>
<dbReference type="HOGENOM" id="CLU_1569285_0_0_10"/>
<evidence type="ECO:0000313" key="2">
    <source>
        <dbReference type="EMBL" id="EHJ37811.1"/>
    </source>
</evidence>
<keyword evidence="1" id="KW-0175">Coiled coil</keyword>
<proteinExistence type="predicted"/>
<protein>
    <submittedName>
        <fullName evidence="2">Uncharacterized protein</fullName>
    </submittedName>
</protein>